<evidence type="ECO:0000259" key="2">
    <source>
        <dbReference type="PROSITE" id="PS50126"/>
    </source>
</evidence>
<dbReference type="InterPro" id="IPR036388">
    <property type="entry name" value="WH-like_DNA-bd_sf"/>
</dbReference>
<dbReference type="InterPro" id="IPR040764">
    <property type="entry name" value="CvfB_WH"/>
</dbReference>
<dbReference type="SUPFAM" id="SSF50249">
    <property type="entry name" value="Nucleic acid-binding proteins"/>
    <property type="match status" value="1"/>
</dbReference>
<name>A0A943I208_9FIRM</name>
<dbReference type="PIRSF" id="PIRSF012524">
    <property type="entry name" value="YitL_S1"/>
    <property type="match status" value="1"/>
</dbReference>
<organism evidence="3 4">
    <name type="scientific">Acidaminococcus intestini</name>
    <dbReference type="NCBI Taxonomy" id="187327"/>
    <lineage>
        <taxon>Bacteria</taxon>
        <taxon>Bacillati</taxon>
        <taxon>Bacillota</taxon>
        <taxon>Negativicutes</taxon>
        <taxon>Acidaminococcales</taxon>
        <taxon>Acidaminococcaceae</taxon>
        <taxon>Acidaminococcus</taxon>
    </lineage>
</organism>
<evidence type="ECO:0000313" key="3">
    <source>
        <dbReference type="EMBL" id="MBS5520460.1"/>
    </source>
</evidence>
<dbReference type="Gene3D" id="2.40.50.140">
    <property type="entry name" value="Nucleic acid-binding proteins"/>
    <property type="match status" value="3"/>
</dbReference>
<dbReference type="PANTHER" id="PTHR37296:SF1">
    <property type="entry name" value="CONSERVED VIRULENCE FACTOR B"/>
    <property type="match status" value="1"/>
</dbReference>
<dbReference type="Pfam" id="PF21543">
    <property type="entry name" value="CvfB_2nd"/>
    <property type="match status" value="1"/>
</dbReference>
<dbReference type="InterPro" id="IPR048587">
    <property type="entry name" value="CvfB_S1_3rd"/>
</dbReference>
<protein>
    <submittedName>
        <fullName evidence="3">RNA-binding protein</fullName>
    </submittedName>
</protein>
<dbReference type="Proteomes" id="UP000754226">
    <property type="component" value="Unassembled WGS sequence"/>
</dbReference>
<reference evidence="3" key="1">
    <citation type="submission" date="2021-02" db="EMBL/GenBank/DDBJ databases">
        <title>Infant gut strain persistence is associated with maternal origin, phylogeny, and functional potential including surface adhesion and iron acquisition.</title>
        <authorList>
            <person name="Lou Y.C."/>
        </authorList>
    </citation>
    <scope>NUCLEOTIDE SEQUENCE</scope>
    <source>
        <strain evidence="3">L3_106_000M1_dasL3_106_000M1_concoct_15</strain>
    </source>
</reference>
<evidence type="ECO:0000313" key="4">
    <source>
        <dbReference type="Proteomes" id="UP000754226"/>
    </source>
</evidence>
<dbReference type="Gene3D" id="1.10.10.10">
    <property type="entry name" value="Winged helix-like DNA-binding domain superfamily/Winged helix DNA-binding domain"/>
    <property type="match status" value="1"/>
</dbReference>
<dbReference type="EMBL" id="JAGZCZ010000013">
    <property type="protein sequence ID" value="MBS5520460.1"/>
    <property type="molecule type" value="Genomic_DNA"/>
</dbReference>
<dbReference type="Pfam" id="PF13509">
    <property type="entry name" value="S1_2"/>
    <property type="match status" value="2"/>
</dbReference>
<dbReference type="InterPro" id="IPR012340">
    <property type="entry name" value="NA-bd_OB-fold"/>
</dbReference>
<dbReference type="Pfam" id="PF17783">
    <property type="entry name" value="WHD_CvfB"/>
    <property type="match status" value="1"/>
</dbReference>
<evidence type="ECO:0000256" key="1">
    <source>
        <dbReference type="PIRNR" id="PIRNR012524"/>
    </source>
</evidence>
<proteinExistence type="inferred from homology"/>
<dbReference type="InterPro" id="IPR003029">
    <property type="entry name" value="S1_domain"/>
</dbReference>
<accession>A0A943I208</accession>
<dbReference type="GO" id="GO:0003676">
    <property type="term" value="F:nucleic acid binding"/>
    <property type="evidence" value="ECO:0007669"/>
    <property type="project" value="InterPro"/>
</dbReference>
<gene>
    <name evidence="3" type="ORF">KHX13_09165</name>
</gene>
<dbReference type="AlphaFoldDB" id="A0A943I208"/>
<sequence length="297" mass="33255">MSPKKEPASVKTIGSHRVGDVVELAAVRMNDQGVFLDAGTGNTSDDILLHKHQMTSPVSVGDKVKVQLYLDAKNRITASMKLPKMREGQLGYVNVISVNRMGGFVDIGAERGVFLPYSEMRGHVSPNQHIWVKLYRDKSGRQAVTMRVEEDMERASRPAEGVKVGDTLTGTVYNILKDGFFLFTKERYIAFIHRSEVPGGRLDFGQRVTGRVTYVREDGHVDMSLRLVKEEAMLDDADKILFFLEKRNGTMPYSDDTPPAIIKSVFDISKSAFKRALGRLMKEGKVVQEDGWTSLKK</sequence>
<dbReference type="PANTHER" id="PTHR37296">
    <property type="entry name" value="CONSERVED VIRULENCE FACTOR B"/>
    <property type="match status" value="1"/>
</dbReference>
<comment type="similarity">
    <text evidence="1">Belongs to the CvfB family.</text>
</comment>
<dbReference type="RefSeq" id="WP_296330923.1">
    <property type="nucleotide sequence ID" value="NZ_CATWGP010000002.1"/>
</dbReference>
<comment type="caution">
    <text evidence="3">The sequence shown here is derived from an EMBL/GenBank/DDBJ whole genome shotgun (WGS) entry which is preliminary data.</text>
</comment>
<dbReference type="InterPro" id="IPR014464">
    <property type="entry name" value="CvfB_fam"/>
</dbReference>
<dbReference type="PROSITE" id="PS50126">
    <property type="entry name" value="S1"/>
    <property type="match status" value="1"/>
</dbReference>
<dbReference type="InterPro" id="IPR039566">
    <property type="entry name" value="CvfB_S1_st"/>
</dbReference>
<feature type="domain" description="S1 motif" evidence="2">
    <location>
        <begin position="165"/>
        <end position="226"/>
    </location>
</feature>
<dbReference type="SMART" id="SM00316">
    <property type="entry name" value="S1"/>
    <property type="match status" value="3"/>
</dbReference>